<proteinExistence type="predicted"/>
<dbReference type="InterPro" id="IPR037181">
    <property type="entry name" value="SUFU_N"/>
</dbReference>
<evidence type="ECO:0000313" key="2">
    <source>
        <dbReference type="EMBL" id="HIR88157.1"/>
    </source>
</evidence>
<evidence type="ECO:0000313" key="3">
    <source>
        <dbReference type="Proteomes" id="UP000824201"/>
    </source>
</evidence>
<sequence length="242" mass="27958">MTKEEYKKKMEENENWMPGWEAIDEELTQLYEEQKPERLDMTWLSKVSRGSTKQLDGYSFYTSVNGYKHLISYGMSELYAKEEAYGQEKSKWGYEMTMKLAQDQDAMWATNLMANLARYTFANEEALKVGMLISGDGTPLKPHTNSKITALLVVEDEELPPLNTLNGLVIFLQLVGITENESEWLKQNSDKTELFIEQMKVDNPMLVTDLNREQDCSIMKQNNLEEKSASCEMAWADEKLNQ</sequence>
<comment type="caution">
    <text evidence="2">The sequence shown here is derived from an EMBL/GenBank/DDBJ whole genome shotgun (WGS) entry which is preliminary data.</text>
</comment>
<dbReference type="InterPro" id="IPR007768">
    <property type="entry name" value="Suppressor_of_fused"/>
</dbReference>
<dbReference type="SUPFAM" id="SSF103359">
    <property type="entry name" value="Suppressor of Fused, N-terminal domain"/>
    <property type="match status" value="1"/>
</dbReference>
<dbReference type="PANTHER" id="PTHR10928">
    <property type="entry name" value="SUPPRESSOR OF FUSED"/>
    <property type="match status" value="1"/>
</dbReference>
<dbReference type="AlphaFoldDB" id="A0A9D1JCM0"/>
<dbReference type="InterPro" id="IPR020941">
    <property type="entry name" value="SUFU-like_domain"/>
</dbReference>
<dbReference type="GO" id="GO:0005737">
    <property type="term" value="C:cytoplasm"/>
    <property type="evidence" value="ECO:0007669"/>
    <property type="project" value="TreeGrafter"/>
</dbReference>
<gene>
    <name evidence="2" type="ORF">IAC96_04325</name>
</gene>
<reference evidence="2" key="1">
    <citation type="submission" date="2020-10" db="EMBL/GenBank/DDBJ databases">
        <authorList>
            <person name="Gilroy R."/>
        </authorList>
    </citation>
    <scope>NUCLEOTIDE SEQUENCE</scope>
    <source>
        <strain evidence="2">ChiW13-3771</strain>
    </source>
</reference>
<name>A0A9D1JCM0_9FIRM</name>
<dbReference type="EMBL" id="DVHN01000050">
    <property type="protein sequence ID" value="HIR88157.1"/>
    <property type="molecule type" value="Genomic_DNA"/>
</dbReference>
<accession>A0A9D1JCM0</accession>
<dbReference type="PANTHER" id="PTHR10928:SF2">
    <property type="entry name" value="SUPPRESSOR OF FUSED HOMOLOG"/>
    <property type="match status" value="1"/>
</dbReference>
<evidence type="ECO:0000259" key="1">
    <source>
        <dbReference type="Pfam" id="PF05076"/>
    </source>
</evidence>
<dbReference type="Proteomes" id="UP000824201">
    <property type="component" value="Unassembled WGS sequence"/>
</dbReference>
<dbReference type="Pfam" id="PF05076">
    <property type="entry name" value="SUFU"/>
    <property type="match status" value="1"/>
</dbReference>
<protein>
    <submittedName>
        <fullName evidence="2">Suppressor of fused domain protein</fullName>
    </submittedName>
</protein>
<reference evidence="2" key="2">
    <citation type="journal article" date="2021" name="PeerJ">
        <title>Extensive microbial diversity within the chicken gut microbiome revealed by metagenomics and culture.</title>
        <authorList>
            <person name="Gilroy R."/>
            <person name="Ravi A."/>
            <person name="Getino M."/>
            <person name="Pursley I."/>
            <person name="Horton D.L."/>
            <person name="Alikhan N.F."/>
            <person name="Baker D."/>
            <person name="Gharbi K."/>
            <person name="Hall N."/>
            <person name="Watson M."/>
            <person name="Adriaenssens E.M."/>
            <person name="Foster-Nyarko E."/>
            <person name="Jarju S."/>
            <person name="Secka A."/>
            <person name="Antonio M."/>
            <person name="Oren A."/>
            <person name="Chaudhuri R.R."/>
            <person name="La Ragione R."/>
            <person name="Hildebrand F."/>
            <person name="Pallen M.J."/>
        </authorList>
    </citation>
    <scope>NUCLEOTIDE SEQUENCE</scope>
    <source>
        <strain evidence="2">ChiW13-3771</strain>
    </source>
</reference>
<feature type="domain" description="Suppressor of fused-like" evidence="1">
    <location>
        <begin position="52"/>
        <end position="213"/>
    </location>
</feature>
<organism evidence="2 3">
    <name type="scientific">Candidatus Fimimorpha faecalis</name>
    <dbReference type="NCBI Taxonomy" id="2840824"/>
    <lineage>
        <taxon>Bacteria</taxon>
        <taxon>Bacillati</taxon>
        <taxon>Bacillota</taxon>
        <taxon>Clostridia</taxon>
        <taxon>Eubacteriales</taxon>
        <taxon>Candidatus Fimimorpha</taxon>
    </lineage>
</organism>